<dbReference type="Proteomes" id="UP000320333">
    <property type="component" value="Unassembled WGS sequence"/>
</dbReference>
<protein>
    <recommendedName>
        <fullName evidence="10">C2H2-type domain-containing protein</fullName>
    </recommendedName>
</protein>
<keyword evidence="4" id="KW-0479">Metal-binding</keyword>
<dbReference type="InterPro" id="IPR022755">
    <property type="entry name" value="Znf_C2H2_jaz"/>
</dbReference>
<dbReference type="PANTHER" id="PTHR13182">
    <property type="entry name" value="ZINC FINGER PROTEIN 622"/>
    <property type="match status" value="1"/>
</dbReference>
<dbReference type="InterPro" id="IPR040025">
    <property type="entry name" value="Znf622/Rei1/Reh1"/>
</dbReference>
<dbReference type="InterPro" id="IPR013087">
    <property type="entry name" value="Znf_C2H2_type"/>
</dbReference>
<gene>
    <name evidence="11" type="ORF">CcCBS67573_g06954</name>
</gene>
<keyword evidence="2" id="KW-0963">Cytoplasm</keyword>
<dbReference type="GO" id="GO:0003676">
    <property type="term" value="F:nucleic acid binding"/>
    <property type="evidence" value="ECO:0007669"/>
    <property type="project" value="InterPro"/>
</dbReference>
<dbReference type="SMART" id="SM00451">
    <property type="entry name" value="ZnF_U1"/>
    <property type="match status" value="2"/>
</dbReference>
<evidence type="ECO:0000256" key="4">
    <source>
        <dbReference type="ARBA" id="ARBA00022723"/>
    </source>
</evidence>
<dbReference type="GO" id="GO:0008270">
    <property type="term" value="F:zinc ion binding"/>
    <property type="evidence" value="ECO:0007669"/>
    <property type="project" value="UniProtKB-KW"/>
</dbReference>
<dbReference type="Gene3D" id="3.30.160.60">
    <property type="entry name" value="Classic Zinc Finger"/>
    <property type="match status" value="1"/>
</dbReference>
<dbReference type="PROSITE" id="PS00028">
    <property type="entry name" value="ZINC_FINGER_C2H2_1"/>
    <property type="match status" value="2"/>
</dbReference>
<dbReference type="Pfam" id="PF12756">
    <property type="entry name" value="zf-C2H2_2"/>
    <property type="match status" value="1"/>
</dbReference>
<keyword evidence="12" id="KW-1185">Reference proteome</keyword>
<sequence>MSTTEFETASQFSDLTATTTATATIPLEGAIFTCLACHVAFRSADNQRDHYRSDWHRYNLKRKVAELPPVSMENFALRLSAQAAKSSEDAAKEAFNATCQTCKKTYSSENGYANHLSSKKHKEAQIAWDKAQAAGIPATKPSKSHDSATATGGDSTTKQQQPWRIQLASATTEQELNAIIDSKIAASVRLNPSVDCLFCDTHKASSVQENVDHMARVHSFFIPDLEYLTDLDGLLTYLGEKISVGNVCIFCNGKGRSLHSLEAVRKHMIDKGHCKIEYENGGELEVGDFYDFSSTWQDEDGEDGNDDGDVDWEDMDEDAEDAIVARRSAKKALMISEDGMTLTLPSGQTILNRKAHVTRVPKTALPESLAITRAVAANYAAMDVVAIRNRITKMAVEREARTQNRVVNRGYQDFRAKVGQSANKSTINQHFRSQIGFD</sequence>
<dbReference type="InterPro" id="IPR041661">
    <property type="entry name" value="ZN622/Rei1/Reh1_Znf-C2H2"/>
</dbReference>
<keyword evidence="6" id="KW-0863">Zinc-finger</keyword>
<dbReference type="PANTHER" id="PTHR13182:SF8">
    <property type="entry name" value="CYTOPLASMIC 60S SUBUNIT BIOGENESIS FACTOR ZNF622"/>
    <property type="match status" value="1"/>
</dbReference>
<dbReference type="GO" id="GO:0030687">
    <property type="term" value="C:preribosome, large subunit precursor"/>
    <property type="evidence" value="ECO:0007669"/>
    <property type="project" value="TreeGrafter"/>
</dbReference>
<dbReference type="GO" id="GO:0005737">
    <property type="term" value="C:cytoplasm"/>
    <property type="evidence" value="ECO:0007669"/>
    <property type="project" value="UniProtKB-SubCell"/>
</dbReference>
<comment type="similarity">
    <text evidence="8">Belongs to the REI1 family.</text>
</comment>
<evidence type="ECO:0000256" key="2">
    <source>
        <dbReference type="ARBA" id="ARBA00022490"/>
    </source>
</evidence>
<dbReference type="SUPFAM" id="SSF57667">
    <property type="entry name" value="beta-beta-alpha zinc fingers"/>
    <property type="match status" value="3"/>
</dbReference>
<feature type="domain" description="C2H2-type" evidence="10">
    <location>
        <begin position="99"/>
        <end position="121"/>
    </location>
</feature>
<evidence type="ECO:0000256" key="1">
    <source>
        <dbReference type="ARBA" id="ARBA00004496"/>
    </source>
</evidence>
<comment type="subcellular location">
    <subcellularLocation>
        <location evidence="1">Cytoplasm</location>
    </subcellularLocation>
</comment>
<feature type="domain" description="C2H2-type" evidence="10">
    <location>
        <begin position="34"/>
        <end position="56"/>
    </location>
</feature>
<feature type="region of interest" description="Disordered" evidence="9">
    <location>
        <begin position="134"/>
        <end position="162"/>
    </location>
</feature>
<evidence type="ECO:0000256" key="8">
    <source>
        <dbReference type="ARBA" id="ARBA00034126"/>
    </source>
</evidence>
<feature type="compositionally biased region" description="Polar residues" evidence="9">
    <location>
        <begin position="147"/>
        <end position="162"/>
    </location>
</feature>
<evidence type="ECO:0000313" key="11">
    <source>
        <dbReference type="EMBL" id="TPX69006.1"/>
    </source>
</evidence>
<name>A0A507F0I1_9FUNG</name>
<dbReference type="InterPro" id="IPR003604">
    <property type="entry name" value="Matrin/U1-like-C_Znf_C2H2"/>
</dbReference>
<dbReference type="AlphaFoldDB" id="A0A507F0I1"/>
<dbReference type="SMART" id="SM00355">
    <property type="entry name" value="ZnF_C2H2"/>
    <property type="match status" value="4"/>
</dbReference>
<evidence type="ECO:0000256" key="6">
    <source>
        <dbReference type="ARBA" id="ARBA00022771"/>
    </source>
</evidence>
<keyword evidence="3" id="KW-0690">Ribosome biogenesis</keyword>
<keyword evidence="5" id="KW-0677">Repeat</keyword>
<evidence type="ECO:0000256" key="3">
    <source>
        <dbReference type="ARBA" id="ARBA00022517"/>
    </source>
</evidence>
<reference evidence="11 12" key="1">
    <citation type="journal article" date="2019" name="Sci. Rep.">
        <title>Comparative genomics of chytrid fungi reveal insights into the obligate biotrophic and pathogenic lifestyle of Synchytrium endobioticum.</title>
        <authorList>
            <person name="van de Vossenberg B.T.L.H."/>
            <person name="Warris S."/>
            <person name="Nguyen H.D.T."/>
            <person name="van Gent-Pelzer M.P.E."/>
            <person name="Joly D.L."/>
            <person name="van de Geest H.C."/>
            <person name="Bonants P.J.M."/>
            <person name="Smith D.S."/>
            <person name="Levesque C.A."/>
            <person name="van der Lee T.A.J."/>
        </authorList>
    </citation>
    <scope>NUCLEOTIDE SEQUENCE [LARGE SCALE GENOMIC DNA]</scope>
    <source>
        <strain evidence="11 12">CBS 675.73</strain>
    </source>
</reference>
<evidence type="ECO:0000313" key="12">
    <source>
        <dbReference type="Proteomes" id="UP000320333"/>
    </source>
</evidence>
<dbReference type="Pfam" id="PF12171">
    <property type="entry name" value="zf-C2H2_jaz"/>
    <property type="match status" value="1"/>
</dbReference>
<accession>A0A507F0I1</accession>
<proteinExistence type="inferred from homology"/>
<organism evidence="11 12">
    <name type="scientific">Chytriomyces confervae</name>
    <dbReference type="NCBI Taxonomy" id="246404"/>
    <lineage>
        <taxon>Eukaryota</taxon>
        <taxon>Fungi</taxon>
        <taxon>Fungi incertae sedis</taxon>
        <taxon>Chytridiomycota</taxon>
        <taxon>Chytridiomycota incertae sedis</taxon>
        <taxon>Chytridiomycetes</taxon>
        <taxon>Chytridiales</taxon>
        <taxon>Chytriomycetaceae</taxon>
        <taxon>Chytriomyces</taxon>
    </lineage>
</organism>
<dbReference type="STRING" id="246404.A0A507F0I1"/>
<dbReference type="GO" id="GO:0042273">
    <property type="term" value="P:ribosomal large subunit biogenesis"/>
    <property type="evidence" value="ECO:0007669"/>
    <property type="project" value="TreeGrafter"/>
</dbReference>
<dbReference type="InterPro" id="IPR036236">
    <property type="entry name" value="Znf_C2H2_sf"/>
</dbReference>
<keyword evidence="7" id="KW-0862">Zinc</keyword>
<evidence type="ECO:0000256" key="7">
    <source>
        <dbReference type="ARBA" id="ARBA00022833"/>
    </source>
</evidence>
<evidence type="ECO:0000256" key="5">
    <source>
        <dbReference type="ARBA" id="ARBA00022737"/>
    </source>
</evidence>
<comment type="caution">
    <text evidence="11">The sequence shown here is derived from an EMBL/GenBank/DDBJ whole genome shotgun (WGS) entry which is preliminary data.</text>
</comment>
<evidence type="ECO:0000256" key="9">
    <source>
        <dbReference type="SAM" id="MobiDB-lite"/>
    </source>
</evidence>
<dbReference type="OrthoDB" id="19329at2759"/>
<evidence type="ECO:0000259" key="10">
    <source>
        <dbReference type="PROSITE" id="PS00028"/>
    </source>
</evidence>
<dbReference type="EMBL" id="QEAP01000328">
    <property type="protein sequence ID" value="TPX69006.1"/>
    <property type="molecule type" value="Genomic_DNA"/>
</dbReference>